<organism evidence="1 2">
    <name type="scientific">Methylobacterium jeotgali</name>
    <dbReference type="NCBI Taxonomy" id="381630"/>
    <lineage>
        <taxon>Bacteria</taxon>
        <taxon>Pseudomonadati</taxon>
        <taxon>Pseudomonadota</taxon>
        <taxon>Alphaproteobacteria</taxon>
        <taxon>Hyphomicrobiales</taxon>
        <taxon>Methylobacteriaceae</taxon>
        <taxon>Methylobacterium</taxon>
    </lineage>
</organism>
<dbReference type="Gene3D" id="1.10.8.10">
    <property type="entry name" value="DNA helicase RuvA subunit, C-terminal domain"/>
    <property type="match status" value="1"/>
</dbReference>
<dbReference type="SUPFAM" id="SSF110849">
    <property type="entry name" value="ParB/Sulfiredoxin"/>
    <property type="match status" value="1"/>
</dbReference>
<dbReference type="InterPro" id="IPR016932">
    <property type="entry name" value="UCP029669"/>
</dbReference>
<dbReference type="InterPro" id="IPR036086">
    <property type="entry name" value="ParB/Sulfiredoxin_sf"/>
</dbReference>
<protein>
    <recommendedName>
        <fullName evidence="3">Chromosome partitioning protein ParB</fullName>
    </recommendedName>
</protein>
<evidence type="ECO:0000313" key="1">
    <source>
        <dbReference type="EMBL" id="GJE07279.1"/>
    </source>
</evidence>
<keyword evidence="2" id="KW-1185">Reference proteome</keyword>
<proteinExistence type="predicted"/>
<sequence>MSPREPLLHPIPIRDLRPTQLTVGYREVEDKRRHWREKQKKDGGGDFLGAHMIPVLLGPKGRRYVIDHHHLARALLEEGVSEVLTSVVADLSHLEKAAFWVFADHRGWAHPYDADGVRQPISDLPKSVADLADDPFRSLAGELRRAGGYAKDPTPFAEFLWADFLRRRLKRKLVETDFTAAMREALQLSKTPEAAYLPGWCGPTD</sequence>
<evidence type="ECO:0008006" key="3">
    <source>
        <dbReference type="Google" id="ProtNLM"/>
    </source>
</evidence>
<comment type="caution">
    <text evidence="1">The sequence shown here is derived from an EMBL/GenBank/DDBJ whole genome shotgun (WGS) entry which is preliminary data.</text>
</comment>
<dbReference type="EMBL" id="BPQR01000043">
    <property type="protein sequence ID" value="GJE07279.1"/>
    <property type="molecule type" value="Genomic_DNA"/>
</dbReference>
<dbReference type="RefSeq" id="WP_238276395.1">
    <property type="nucleotide sequence ID" value="NZ_BPQR01000043.1"/>
</dbReference>
<dbReference type="Gene3D" id="3.90.1530.10">
    <property type="entry name" value="Conserved hypothetical protein from pyrococcus furiosus pfu- 392566-001, ParB domain"/>
    <property type="match status" value="1"/>
</dbReference>
<accession>A0ABQ4SXL4</accession>
<dbReference type="Proteomes" id="UP001055102">
    <property type="component" value="Unassembled WGS sequence"/>
</dbReference>
<name>A0ABQ4SXL4_9HYPH</name>
<dbReference type="Pfam" id="PF08857">
    <property type="entry name" value="ParBc_2"/>
    <property type="match status" value="1"/>
</dbReference>
<gene>
    <name evidence="1" type="ORF">AOPFMNJM_2605</name>
</gene>
<dbReference type="CDD" id="cd16390">
    <property type="entry name" value="ParB_N_Srx_like"/>
    <property type="match status" value="1"/>
</dbReference>
<reference evidence="1" key="2">
    <citation type="submission" date="2021-08" db="EMBL/GenBank/DDBJ databases">
        <authorList>
            <person name="Tani A."/>
            <person name="Ola A."/>
            <person name="Ogura Y."/>
            <person name="Katsura K."/>
            <person name="Hayashi T."/>
        </authorList>
    </citation>
    <scope>NUCLEOTIDE SEQUENCE</scope>
    <source>
        <strain evidence="1">LMG 23639</strain>
    </source>
</reference>
<evidence type="ECO:0000313" key="2">
    <source>
        <dbReference type="Proteomes" id="UP001055102"/>
    </source>
</evidence>
<dbReference type="InterPro" id="IPR014956">
    <property type="entry name" value="ParBc_2"/>
</dbReference>
<reference evidence="1" key="1">
    <citation type="journal article" date="2021" name="Front. Microbiol.">
        <title>Comprehensive Comparative Genomics and Phenotyping of Methylobacterium Species.</title>
        <authorList>
            <person name="Alessa O."/>
            <person name="Ogura Y."/>
            <person name="Fujitani Y."/>
            <person name="Takami H."/>
            <person name="Hayashi T."/>
            <person name="Sahin N."/>
            <person name="Tani A."/>
        </authorList>
    </citation>
    <scope>NUCLEOTIDE SEQUENCE</scope>
    <source>
        <strain evidence="1">LMG 23639</strain>
    </source>
</reference>
<dbReference type="PIRSF" id="PIRSF029669">
    <property type="entry name" value="UCP029669"/>
    <property type="match status" value="1"/>
</dbReference>